<evidence type="ECO:0000256" key="3">
    <source>
        <dbReference type="ARBA" id="ARBA00011245"/>
    </source>
</evidence>
<evidence type="ECO:0000256" key="15">
    <source>
        <dbReference type="RuleBase" id="RU000488"/>
    </source>
</evidence>
<keyword evidence="4 15" id="KW-0813">Transport</keyword>
<dbReference type="GO" id="GO:0140021">
    <property type="term" value="P:mitochondrial ADP transmembrane transport"/>
    <property type="evidence" value="ECO:0007669"/>
    <property type="project" value="InterPro"/>
</dbReference>
<dbReference type="PRINTS" id="PR00926">
    <property type="entry name" value="MITOCARRIER"/>
</dbReference>
<dbReference type="Pfam" id="PF00153">
    <property type="entry name" value="Mito_carr"/>
    <property type="match status" value="1"/>
</dbReference>
<evidence type="ECO:0000256" key="2">
    <source>
        <dbReference type="ARBA" id="ARBA00006375"/>
    </source>
</evidence>
<dbReference type="Proteomes" id="UP000053555">
    <property type="component" value="Unassembled WGS sequence"/>
</dbReference>
<dbReference type="GO" id="GO:0005743">
    <property type="term" value="C:mitochondrial inner membrane"/>
    <property type="evidence" value="ECO:0007669"/>
    <property type="project" value="UniProtKB-SubCell"/>
</dbReference>
<evidence type="ECO:0000256" key="14">
    <source>
        <dbReference type="PROSITE-ProRule" id="PRU00282"/>
    </source>
</evidence>
<comment type="similarity">
    <text evidence="2 15">Belongs to the mitochondrial carrier (TC 2.A.29) family.</text>
</comment>
<evidence type="ECO:0000256" key="16">
    <source>
        <dbReference type="RuleBase" id="RU368008"/>
    </source>
</evidence>
<dbReference type="InterPro" id="IPR018108">
    <property type="entry name" value="MCP_transmembrane"/>
</dbReference>
<comment type="function">
    <text evidence="16">Catalyzes the exchange of ADP and ATP across the membrane.</text>
</comment>
<dbReference type="Gene3D" id="1.50.40.10">
    <property type="entry name" value="Mitochondrial carrier domain"/>
    <property type="match status" value="1"/>
</dbReference>
<dbReference type="GO" id="GO:1990544">
    <property type="term" value="P:mitochondrial ATP transmembrane transport"/>
    <property type="evidence" value="ECO:0007669"/>
    <property type="project" value="InterPro"/>
</dbReference>
<evidence type="ECO:0000256" key="6">
    <source>
        <dbReference type="ARBA" id="ARBA00022692"/>
    </source>
</evidence>
<feature type="repeat" description="Solcar" evidence="14">
    <location>
        <begin position="62"/>
        <end position="146"/>
    </location>
</feature>
<dbReference type="PROSITE" id="PS50920">
    <property type="entry name" value="SOLCAR"/>
    <property type="match status" value="1"/>
</dbReference>
<keyword evidence="11 14" id="KW-0472">Membrane</keyword>
<protein>
    <recommendedName>
        <fullName evidence="16">ADP/ATP translocase</fullName>
    </recommendedName>
    <alternativeName>
        <fullName evidence="16">ADP,ATP carrier protein</fullName>
    </alternativeName>
</protein>
<reference evidence="17" key="1">
    <citation type="submission" date="2014-07" db="EMBL/GenBank/DDBJ databases">
        <title>Identification of a novel salt tolerance gene in wild soybean by whole-genome sequencing.</title>
        <authorList>
            <person name="Lam H.-M."/>
            <person name="Qi X."/>
            <person name="Li M.-W."/>
            <person name="Liu X."/>
            <person name="Xie M."/>
            <person name="Ni M."/>
            <person name="Xu X."/>
        </authorList>
    </citation>
    <scope>NUCLEOTIDE SEQUENCE [LARGE SCALE GENOMIC DNA]</scope>
    <source>
        <tissue evidence="17">Root</tissue>
    </source>
</reference>
<keyword evidence="8" id="KW-0999">Mitochondrion inner membrane</keyword>
<dbReference type="AlphaFoldDB" id="A0A0B2RBV7"/>
<evidence type="ECO:0000256" key="7">
    <source>
        <dbReference type="ARBA" id="ARBA00022737"/>
    </source>
</evidence>
<comment type="subunit">
    <text evidence="3 16">Monomer.</text>
</comment>
<dbReference type="PANTHER" id="PTHR45635:SF14">
    <property type="entry name" value="ADP_ATP TRANSLOCASE"/>
    <property type="match status" value="1"/>
</dbReference>
<evidence type="ECO:0000256" key="13">
    <source>
        <dbReference type="ARBA" id="ARBA00045250"/>
    </source>
</evidence>
<evidence type="ECO:0000256" key="12">
    <source>
        <dbReference type="ARBA" id="ARBA00024143"/>
    </source>
</evidence>
<comment type="function">
    <text evidence="13">ADP:ATP antiporter that mediates import of ADP into the mitochondrial matrix for ATP synthesis, and export of ATP out to fuel the cell. Cycles between the cytoplasmic-open state (c-state) and the matrix-open state (m-state): operates by the alternating access mechanism with a single substrate-binding site intermittently exposed to either the cytosolic (c-state) or matrix (m-state) side of the inner mitochondrial membrane.</text>
</comment>
<evidence type="ECO:0000256" key="10">
    <source>
        <dbReference type="ARBA" id="ARBA00023128"/>
    </source>
</evidence>
<dbReference type="InterPro" id="IPR002067">
    <property type="entry name" value="MCP"/>
</dbReference>
<evidence type="ECO:0000256" key="4">
    <source>
        <dbReference type="ARBA" id="ARBA00022448"/>
    </source>
</evidence>
<comment type="subcellular location">
    <subcellularLocation>
        <location evidence="16">Membrane</location>
        <topology evidence="16">Multi-pass membrane protein</topology>
    </subcellularLocation>
    <subcellularLocation>
        <location evidence="1">Mitochondrion inner membrane</location>
        <topology evidence="1">Multi-pass membrane protein</topology>
    </subcellularLocation>
</comment>
<dbReference type="PANTHER" id="PTHR45635">
    <property type="entry name" value="ADP,ATP CARRIER PROTEIN 1-RELATED-RELATED"/>
    <property type="match status" value="1"/>
</dbReference>
<proteinExistence type="inferred from homology"/>
<evidence type="ECO:0000256" key="9">
    <source>
        <dbReference type="ARBA" id="ARBA00022989"/>
    </source>
</evidence>
<keyword evidence="6 14" id="KW-0812">Transmembrane</keyword>
<dbReference type="EMBL" id="KN651339">
    <property type="protein sequence ID" value="KHN30850.1"/>
    <property type="molecule type" value="Genomic_DNA"/>
</dbReference>
<evidence type="ECO:0000256" key="5">
    <source>
        <dbReference type="ARBA" id="ARBA00022449"/>
    </source>
</evidence>
<evidence type="ECO:0000256" key="1">
    <source>
        <dbReference type="ARBA" id="ARBA00004448"/>
    </source>
</evidence>
<evidence type="ECO:0000256" key="8">
    <source>
        <dbReference type="ARBA" id="ARBA00022792"/>
    </source>
</evidence>
<keyword evidence="10" id="KW-0496">Mitochondrion</keyword>
<organism evidence="17">
    <name type="scientific">Glycine soja</name>
    <name type="common">Wild soybean</name>
    <dbReference type="NCBI Taxonomy" id="3848"/>
    <lineage>
        <taxon>Eukaryota</taxon>
        <taxon>Viridiplantae</taxon>
        <taxon>Streptophyta</taxon>
        <taxon>Embryophyta</taxon>
        <taxon>Tracheophyta</taxon>
        <taxon>Spermatophyta</taxon>
        <taxon>Magnoliopsida</taxon>
        <taxon>eudicotyledons</taxon>
        <taxon>Gunneridae</taxon>
        <taxon>Pentapetalae</taxon>
        <taxon>rosids</taxon>
        <taxon>fabids</taxon>
        <taxon>Fabales</taxon>
        <taxon>Fabaceae</taxon>
        <taxon>Papilionoideae</taxon>
        <taxon>50 kb inversion clade</taxon>
        <taxon>NPAAA clade</taxon>
        <taxon>indigoferoid/millettioid clade</taxon>
        <taxon>Phaseoleae</taxon>
        <taxon>Glycine</taxon>
        <taxon>Glycine subgen. Soja</taxon>
    </lineage>
</organism>
<dbReference type="SUPFAM" id="SSF103506">
    <property type="entry name" value="Mitochondrial carrier"/>
    <property type="match status" value="1"/>
</dbReference>
<evidence type="ECO:0000313" key="17">
    <source>
        <dbReference type="EMBL" id="KHN30850.1"/>
    </source>
</evidence>
<feature type="non-terminal residue" evidence="17">
    <location>
        <position position="1"/>
    </location>
</feature>
<keyword evidence="9" id="KW-1133">Transmembrane helix</keyword>
<evidence type="ECO:0000256" key="11">
    <source>
        <dbReference type="ARBA" id="ARBA00023136"/>
    </source>
</evidence>
<sequence length="146" mass="16318">QHSSVVQKITGQSYMVSRLDPNFHSTNYSATGSYLNGTVHSSEVAILSPASSYSITVHTPSEKEVGNFRVDFLMGGIVPIERVKNQDKMMKSGWLSEPYKRIGDCFALTMKDEGVISLWRGNTANVIRYFLTQALNLAFKKDKDAY</sequence>
<comment type="catalytic activity">
    <reaction evidence="12">
        <text>ADP(in) + ATP(out) = ADP(out) + ATP(in)</text>
        <dbReference type="Rhea" id="RHEA:34999"/>
        <dbReference type="ChEBI" id="CHEBI:30616"/>
        <dbReference type="ChEBI" id="CHEBI:456216"/>
    </reaction>
    <physiologicalReaction direction="left-to-right" evidence="12">
        <dbReference type="Rhea" id="RHEA:35000"/>
    </physiologicalReaction>
</comment>
<keyword evidence="7" id="KW-0677">Repeat</keyword>
<gene>
    <name evidence="17" type="ORF">glysoja_037242</name>
</gene>
<keyword evidence="5" id="KW-0050">Antiport</keyword>
<accession>A0A0B2RBV7</accession>
<name>A0A0B2RBV7_GLYSO</name>
<dbReference type="GO" id="GO:0005471">
    <property type="term" value="F:ATP:ADP antiporter activity"/>
    <property type="evidence" value="ECO:0007669"/>
    <property type="project" value="UniProtKB-UniRule"/>
</dbReference>
<dbReference type="InterPro" id="IPR023395">
    <property type="entry name" value="MCP_dom_sf"/>
</dbReference>
<dbReference type="InterPro" id="IPR002113">
    <property type="entry name" value="ADT_euk_type"/>
</dbReference>